<feature type="compositionally biased region" description="Polar residues" evidence="1">
    <location>
        <begin position="129"/>
        <end position="139"/>
    </location>
</feature>
<dbReference type="AlphaFoldDB" id="A0A5C3N221"/>
<gene>
    <name evidence="2" type="ORF">OE88DRAFT_1738311</name>
</gene>
<reference evidence="2 3" key="1">
    <citation type="journal article" date="2019" name="Nat. Ecol. Evol.">
        <title>Megaphylogeny resolves global patterns of mushroom evolution.</title>
        <authorList>
            <person name="Varga T."/>
            <person name="Krizsan K."/>
            <person name="Foldi C."/>
            <person name="Dima B."/>
            <person name="Sanchez-Garcia M."/>
            <person name="Sanchez-Ramirez S."/>
            <person name="Szollosi G.J."/>
            <person name="Szarkandi J.G."/>
            <person name="Papp V."/>
            <person name="Albert L."/>
            <person name="Andreopoulos W."/>
            <person name="Angelini C."/>
            <person name="Antonin V."/>
            <person name="Barry K.W."/>
            <person name="Bougher N.L."/>
            <person name="Buchanan P."/>
            <person name="Buyck B."/>
            <person name="Bense V."/>
            <person name="Catcheside P."/>
            <person name="Chovatia M."/>
            <person name="Cooper J."/>
            <person name="Damon W."/>
            <person name="Desjardin D."/>
            <person name="Finy P."/>
            <person name="Geml J."/>
            <person name="Haridas S."/>
            <person name="Hughes K."/>
            <person name="Justo A."/>
            <person name="Karasinski D."/>
            <person name="Kautmanova I."/>
            <person name="Kiss B."/>
            <person name="Kocsube S."/>
            <person name="Kotiranta H."/>
            <person name="LaButti K.M."/>
            <person name="Lechner B.E."/>
            <person name="Liimatainen K."/>
            <person name="Lipzen A."/>
            <person name="Lukacs Z."/>
            <person name="Mihaltcheva S."/>
            <person name="Morgado L.N."/>
            <person name="Niskanen T."/>
            <person name="Noordeloos M.E."/>
            <person name="Ohm R.A."/>
            <person name="Ortiz-Santana B."/>
            <person name="Ovrebo C."/>
            <person name="Racz N."/>
            <person name="Riley R."/>
            <person name="Savchenko A."/>
            <person name="Shiryaev A."/>
            <person name="Soop K."/>
            <person name="Spirin V."/>
            <person name="Szebenyi C."/>
            <person name="Tomsovsky M."/>
            <person name="Tulloss R.E."/>
            <person name="Uehling J."/>
            <person name="Grigoriev I.V."/>
            <person name="Vagvolgyi C."/>
            <person name="Papp T."/>
            <person name="Martin F.M."/>
            <person name="Miettinen O."/>
            <person name="Hibbett D.S."/>
            <person name="Nagy L.G."/>
        </authorList>
    </citation>
    <scope>NUCLEOTIDE SEQUENCE [LARGE SCALE GENOMIC DNA]</scope>
    <source>
        <strain evidence="2 3">OMC1185</strain>
    </source>
</reference>
<name>A0A5C3N221_9AGAM</name>
<dbReference type="EMBL" id="ML213522">
    <property type="protein sequence ID" value="TFK47781.1"/>
    <property type="molecule type" value="Genomic_DNA"/>
</dbReference>
<protein>
    <submittedName>
        <fullName evidence="2">Uncharacterized protein</fullName>
    </submittedName>
</protein>
<sequence length="209" mass="22379">MSPGKPARTIKVHVPRHNSQRIGPALTNQVQTLAKEQRLRADVQQSAPDHSSALALAIESASEWNSLLITARAERGPQWDCGTQQFLTDEGSELYYNPAPLLETVKNEMGVPKHGESGSMQPPEMMARSPSTHRGGSTGQYPYNIPISPATPSRGGGYPAPASPYGAAPSSQYYGDGGSPVKMGYPQSDYSGRRMTRGMGDDGFPGYGN</sequence>
<dbReference type="Proteomes" id="UP000305948">
    <property type="component" value="Unassembled WGS sequence"/>
</dbReference>
<keyword evidence="3" id="KW-1185">Reference proteome</keyword>
<dbReference type="STRING" id="5364.A0A5C3N221"/>
<feature type="region of interest" description="Disordered" evidence="1">
    <location>
        <begin position="178"/>
        <end position="209"/>
    </location>
</feature>
<accession>A0A5C3N221</accession>
<proteinExistence type="predicted"/>
<organism evidence="2 3">
    <name type="scientific">Heliocybe sulcata</name>
    <dbReference type="NCBI Taxonomy" id="5364"/>
    <lineage>
        <taxon>Eukaryota</taxon>
        <taxon>Fungi</taxon>
        <taxon>Dikarya</taxon>
        <taxon>Basidiomycota</taxon>
        <taxon>Agaricomycotina</taxon>
        <taxon>Agaricomycetes</taxon>
        <taxon>Gloeophyllales</taxon>
        <taxon>Gloeophyllaceae</taxon>
        <taxon>Heliocybe</taxon>
    </lineage>
</organism>
<evidence type="ECO:0000313" key="3">
    <source>
        <dbReference type="Proteomes" id="UP000305948"/>
    </source>
</evidence>
<evidence type="ECO:0000313" key="2">
    <source>
        <dbReference type="EMBL" id="TFK47781.1"/>
    </source>
</evidence>
<feature type="region of interest" description="Disordered" evidence="1">
    <location>
        <begin position="113"/>
        <end position="139"/>
    </location>
</feature>
<dbReference type="OrthoDB" id="5550090at2759"/>
<evidence type="ECO:0000256" key="1">
    <source>
        <dbReference type="SAM" id="MobiDB-lite"/>
    </source>
</evidence>